<organism evidence="1 2">
    <name type="scientific">Melaminivora suipulveris</name>
    <dbReference type="NCBI Taxonomy" id="2109913"/>
    <lineage>
        <taxon>Bacteria</taxon>
        <taxon>Pseudomonadati</taxon>
        <taxon>Pseudomonadota</taxon>
        <taxon>Betaproteobacteria</taxon>
        <taxon>Burkholderiales</taxon>
        <taxon>Comamonadaceae</taxon>
        <taxon>Melaminivora</taxon>
    </lineage>
</organism>
<sequence>MSQHTHILEEGYRGFLIRIPVPEQDDGRIASEPVEASVTAVTDHAAAHLDDVQWDAVERSEGDLHTLAHIKHAIDVALDGSEHQPPLPGVFEPSPG</sequence>
<evidence type="ECO:0000313" key="2">
    <source>
        <dbReference type="Proteomes" id="UP000237925"/>
    </source>
</evidence>
<dbReference type="Proteomes" id="UP000237925">
    <property type="component" value="Chromosome"/>
</dbReference>
<dbReference type="EMBL" id="CP027667">
    <property type="protein sequence ID" value="AVO50639.1"/>
    <property type="molecule type" value="Genomic_DNA"/>
</dbReference>
<dbReference type="OrthoDB" id="8906477at2"/>
<dbReference type="KEGG" id="mela:C6568_16405"/>
<gene>
    <name evidence="1" type="ORF">C6568_16405</name>
</gene>
<protein>
    <submittedName>
        <fullName evidence="1">Uncharacterized protein</fullName>
    </submittedName>
</protein>
<accession>A0A2R3QFV7</accession>
<proteinExistence type="predicted"/>
<dbReference type="RefSeq" id="WP_106685090.1">
    <property type="nucleotide sequence ID" value="NZ_CP027667.1"/>
</dbReference>
<evidence type="ECO:0000313" key="1">
    <source>
        <dbReference type="EMBL" id="AVO50639.1"/>
    </source>
</evidence>
<keyword evidence="2" id="KW-1185">Reference proteome</keyword>
<reference evidence="1 2" key="1">
    <citation type="submission" date="2018-03" db="EMBL/GenBank/DDBJ databases">
        <title>Genome sequencing of Melaminivora sp.</title>
        <authorList>
            <person name="Kim S.-J."/>
            <person name="Heo J."/>
            <person name="Ahn J.-H."/>
            <person name="Kwon S.-W."/>
        </authorList>
    </citation>
    <scope>NUCLEOTIDE SEQUENCE [LARGE SCALE GENOMIC DNA]</scope>
    <source>
        <strain evidence="1 2">SC2-9</strain>
    </source>
</reference>
<dbReference type="AlphaFoldDB" id="A0A2R3QFV7"/>
<name>A0A2R3QFV7_9BURK</name>